<name>A0A2N5WX91_9GAMM</name>
<dbReference type="OrthoDB" id="8594221at2"/>
<comment type="subunit">
    <text evidence="2 4">Monomer.</text>
</comment>
<dbReference type="InterPro" id="IPR033713">
    <property type="entry name" value="NudJ"/>
</dbReference>
<keyword evidence="4 6" id="KW-0378">Hydrolase</keyword>
<comment type="similarity">
    <text evidence="1 4">Belongs to the Nudix hydrolase family. NudJ subfamily.</text>
</comment>
<dbReference type="GO" id="GO:0017111">
    <property type="term" value="F:ribonucleoside triphosphate phosphatase activity"/>
    <property type="evidence" value="ECO:0007669"/>
    <property type="project" value="InterPro"/>
</dbReference>
<evidence type="ECO:0000256" key="3">
    <source>
        <dbReference type="ARBA" id="ARBA00015552"/>
    </source>
</evidence>
<protein>
    <recommendedName>
        <fullName evidence="3 4">Phosphatase NudJ</fullName>
        <ecNumber evidence="4">3.6.1.-</ecNumber>
    </recommendedName>
</protein>
<dbReference type="AlphaFoldDB" id="A0A2N5WX91"/>
<dbReference type="EC" id="3.6.1.-" evidence="4"/>
<dbReference type="Pfam" id="PF00293">
    <property type="entry name" value="NUDIX"/>
    <property type="match status" value="1"/>
</dbReference>
<comment type="caution">
    <text evidence="6">The sequence shown here is derived from an EMBL/GenBank/DDBJ whole genome shotgun (WGS) entry which is preliminary data.</text>
</comment>
<dbReference type="Proteomes" id="UP000235005">
    <property type="component" value="Unassembled WGS sequence"/>
</dbReference>
<evidence type="ECO:0000259" key="5">
    <source>
        <dbReference type="PROSITE" id="PS51462"/>
    </source>
</evidence>
<dbReference type="GO" id="GO:0004787">
    <property type="term" value="F:thiamine diphosphate phosphatase activity"/>
    <property type="evidence" value="ECO:0007669"/>
    <property type="project" value="InterPro"/>
</dbReference>
<dbReference type="SUPFAM" id="SSF55811">
    <property type="entry name" value="Nudix"/>
    <property type="match status" value="1"/>
</dbReference>
<reference evidence="6 7" key="1">
    <citation type="submission" date="2018-01" db="EMBL/GenBank/DDBJ databases">
        <title>The draft genome sequence of Halioglobus lutimaris HF004.</title>
        <authorList>
            <person name="Du Z.-J."/>
            <person name="Shi M.-J."/>
        </authorList>
    </citation>
    <scope>NUCLEOTIDE SEQUENCE [LARGE SCALE GENOMIC DNA]</scope>
    <source>
        <strain evidence="6 7">HF004</strain>
    </source>
</reference>
<dbReference type="InterPro" id="IPR015797">
    <property type="entry name" value="NUDIX_hydrolase-like_dom_sf"/>
</dbReference>
<evidence type="ECO:0000313" key="6">
    <source>
        <dbReference type="EMBL" id="PLW66864.1"/>
    </source>
</evidence>
<keyword evidence="7" id="KW-1185">Reference proteome</keyword>
<dbReference type="Gene3D" id="3.90.79.10">
    <property type="entry name" value="Nucleoside Triphosphate Pyrophosphohydrolase"/>
    <property type="match status" value="1"/>
</dbReference>
<accession>A0A2N5WX91</accession>
<dbReference type="PROSITE" id="PS51462">
    <property type="entry name" value="NUDIX"/>
    <property type="match status" value="1"/>
</dbReference>
<dbReference type="CDD" id="cd03675">
    <property type="entry name" value="NUDIX_Hydrolase"/>
    <property type="match status" value="1"/>
</dbReference>
<dbReference type="RefSeq" id="WP_076001406.1">
    <property type="nucleotide sequence ID" value="NZ_PKUS01000044.1"/>
</dbReference>
<sequence>MNTSREWPPHVTVAVVVENEGRYLMVEERDELAEGLVFNQPAGHLDPGEGLLQAALRETLEETAWKVELTAVIGVSLATAPNGITYYRTSFAARPLVEVGDAVLDPDIVRVHWLTYEEILANSARMRSPLVLPTVEQYRKGHLYPLDFIYIDEPQRFQ</sequence>
<organism evidence="6 7">
    <name type="scientific">Pseudohalioglobus lutimaris</name>
    <dbReference type="NCBI Taxonomy" id="1737061"/>
    <lineage>
        <taxon>Bacteria</taxon>
        <taxon>Pseudomonadati</taxon>
        <taxon>Pseudomonadota</taxon>
        <taxon>Gammaproteobacteria</taxon>
        <taxon>Cellvibrionales</taxon>
        <taxon>Halieaceae</taxon>
        <taxon>Pseudohalioglobus</taxon>
    </lineage>
</organism>
<dbReference type="EMBL" id="PKUS01000044">
    <property type="protein sequence ID" value="PLW66864.1"/>
    <property type="molecule type" value="Genomic_DNA"/>
</dbReference>
<comment type="cofactor">
    <cofactor evidence="4">
        <name>Mg(2+)</name>
        <dbReference type="ChEBI" id="CHEBI:18420"/>
    </cofactor>
</comment>
<dbReference type="GO" id="GO:0017110">
    <property type="term" value="F:nucleoside diphosphate phosphatase activity"/>
    <property type="evidence" value="ECO:0007669"/>
    <property type="project" value="InterPro"/>
</dbReference>
<dbReference type="PANTHER" id="PTHR43222:SF11">
    <property type="entry name" value="PHOSPHATASE NUDJ"/>
    <property type="match status" value="1"/>
</dbReference>
<evidence type="ECO:0000256" key="1">
    <source>
        <dbReference type="ARBA" id="ARBA00007608"/>
    </source>
</evidence>
<dbReference type="InterPro" id="IPR000086">
    <property type="entry name" value="NUDIX_hydrolase_dom"/>
</dbReference>
<evidence type="ECO:0000313" key="7">
    <source>
        <dbReference type="Proteomes" id="UP000235005"/>
    </source>
</evidence>
<feature type="domain" description="Nudix hydrolase" evidence="5">
    <location>
        <begin position="8"/>
        <end position="137"/>
    </location>
</feature>
<proteinExistence type="inferred from homology"/>
<evidence type="ECO:0000256" key="2">
    <source>
        <dbReference type="ARBA" id="ARBA00011245"/>
    </source>
</evidence>
<evidence type="ECO:0000256" key="4">
    <source>
        <dbReference type="RuleBase" id="RU364043"/>
    </source>
</evidence>
<gene>
    <name evidence="4" type="primary">nudJ</name>
    <name evidence="6" type="ORF">C0039_19555</name>
</gene>
<dbReference type="PANTHER" id="PTHR43222">
    <property type="entry name" value="NUDIX HYDROLASE 23"/>
    <property type="match status" value="1"/>
</dbReference>
<keyword evidence="4" id="KW-0460">Magnesium</keyword>